<evidence type="ECO:0000313" key="2">
    <source>
        <dbReference type="EMBL" id="CDS11863.1"/>
    </source>
</evidence>
<sequence>MFIVSDILNHPQQQQQQQQTSQRRMSCFSPVNGRRLSSPPLSPLGYERRLMQVHGKPRSRFSDVEDTIICEGVAKGLTWGQISRQLPHRKRATCFNRYRTLQGIRKSRKRSTASILEQNEQQQQQQRPVTPPTSPGSSHSASSSAASLSPSWYPCTPPAPVMSSSTPDHHQQHQLLPSPHQLLFTSHDMAAPCYPERRLSSTTSVDSDDARLPPLIVPSARYATTITTATKTTAT</sequence>
<dbReference type="CDD" id="cd00167">
    <property type="entry name" value="SANT"/>
    <property type="match status" value="1"/>
</dbReference>
<reference evidence="2" key="1">
    <citation type="journal article" date="2014" name="Genome Announc.">
        <title>De novo whole-genome sequence and genome annotation of Lichtheimia ramosa.</title>
        <authorList>
            <person name="Linde J."/>
            <person name="Schwartze V."/>
            <person name="Binder U."/>
            <person name="Lass-Florl C."/>
            <person name="Voigt K."/>
            <person name="Horn F."/>
        </authorList>
    </citation>
    <scope>NUCLEOTIDE SEQUENCE</scope>
    <source>
        <strain evidence="2">JMRC FSU:6197</strain>
    </source>
</reference>
<dbReference type="OrthoDB" id="2281363at2759"/>
<evidence type="ECO:0000256" key="1">
    <source>
        <dbReference type="SAM" id="MobiDB-lite"/>
    </source>
</evidence>
<name>A0A077WXT4_9FUNG</name>
<feature type="compositionally biased region" description="Low complexity" evidence="1">
    <location>
        <begin position="135"/>
        <end position="151"/>
    </location>
</feature>
<dbReference type="AlphaFoldDB" id="A0A077WXT4"/>
<organism evidence="2">
    <name type="scientific">Lichtheimia ramosa</name>
    <dbReference type="NCBI Taxonomy" id="688394"/>
    <lineage>
        <taxon>Eukaryota</taxon>
        <taxon>Fungi</taxon>
        <taxon>Fungi incertae sedis</taxon>
        <taxon>Mucoromycota</taxon>
        <taxon>Mucoromycotina</taxon>
        <taxon>Mucoromycetes</taxon>
        <taxon>Mucorales</taxon>
        <taxon>Lichtheimiaceae</taxon>
        <taxon>Lichtheimia</taxon>
    </lineage>
</organism>
<dbReference type="Gene3D" id="1.10.10.60">
    <property type="entry name" value="Homeodomain-like"/>
    <property type="match status" value="1"/>
</dbReference>
<dbReference type="EMBL" id="LK023357">
    <property type="protein sequence ID" value="CDS11863.1"/>
    <property type="molecule type" value="Genomic_DNA"/>
</dbReference>
<feature type="region of interest" description="Disordered" evidence="1">
    <location>
        <begin position="105"/>
        <end position="151"/>
    </location>
</feature>
<dbReference type="InterPro" id="IPR009057">
    <property type="entry name" value="Homeodomain-like_sf"/>
</dbReference>
<feature type="compositionally biased region" description="Low complexity" evidence="1">
    <location>
        <begin position="117"/>
        <end position="126"/>
    </location>
</feature>
<dbReference type="SUPFAM" id="SSF46689">
    <property type="entry name" value="Homeodomain-like"/>
    <property type="match status" value="1"/>
</dbReference>
<protein>
    <recommendedName>
        <fullName evidence="3">Myb-like domain-containing protein</fullName>
    </recommendedName>
</protein>
<evidence type="ECO:0008006" key="3">
    <source>
        <dbReference type="Google" id="ProtNLM"/>
    </source>
</evidence>
<accession>A0A077WXT4</accession>
<dbReference type="InterPro" id="IPR001005">
    <property type="entry name" value="SANT/Myb"/>
</dbReference>
<proteinExistence type="predicted"/>
<gene>
    <name evidence="2" type="ORF">LRAMOSA04059</name>
</gene>
<feature type="region of interest" description="Disordered" evidence="1">
    <location>
        <begin position="1"/>
        <end position="24"/>
    </location>
</feature>